<evidence type="ECO:0000256" key="5">
    <source>
        <dbReference type="ARBA" id="ARBA00049534"/>
    </source>
</evidence>
<comment type="caution">
    <text evidence="8">The sequence shown here is derived from an EMBL/GenBank/DDBJ whole genome shotgun (WGS) entry which is preliminary data.</text>
</comment>
<dbReference type="Pfam" id="PF04960">
    <property type="entry name" value="Glutaminase"/>
    <property type="match status" value="1"/>
</dbReference>
<gene>
    <name evidence="8" type="primary">glsA1</name>
    <name evidence="7" type="synonym">glsA</name>
    <name evidence="8" type="ORF">HALOF300_04380</name>
</gene>
<feature type="binding site" evidence="7">
    <location>
        <position position="185"/>
    </location>
    <ligand>
        <name>substrate</name>
    </ligand>
</feature>
<feature type="binding site" evidence="7">
    <location>
        <position position="90"/>
    </location>
    <ligand>
        <name>substrate</name>
    </ligand>
</feature>
<dbReference type="Gene3D" id="3.40.710.10">
    <property type="entry name" value="DD-peptidase/beta-lactamase superfamily"/>
    <property type="match status" value="1"/>
</dbReference>
<dbReference type="SUPFAM" id="SSF56601">
    <property type="entry name" value="beta-lactamase/transpeptidase-like"/>
    <property type="match status" value="1"/>
</dbReference>
<feature type="binding site" evidence="7">
    <location>
        <position position="286"/>
    </location>
    <ligand>
        <name>substrate</name>
    </ligand>
</feature>
<dbReference type="HAMAP" id="MF_00313">
    <property type="entry name" value="Glutaminase"/>
    <property type="match status" value="1"/>
</dbReference>
<keyword evidence="4 7" id="KW-0378">Hydrolase</keyword>
<dbReference type="GO" id="GO:0006537">
    <property type="term" value="P:glutamate biosynthetic process"/>
    <property type="evidence" value="ECO:0007669"/>
    <property type="project" value="TreeGrafter"/>
</dbReference>
<evidence type="ECO:0000256" key="7">
    <source>
        <dbReference type="HAMAP-Rule" id="MF_00313"/>
    </source>
</evidence>
<feature type="binding site" evidence="7">
    <location>
        <position position="192"/>
    </location>
    <ligand>
        <name>substrate</name>
    </ligand>
</feature>
<evidence type="ECO:0000256" key="2">
    <source>
        <dbReference type="ARBA" id="ARBA00011881"/>
    </source>
</evidence>
<name>A0A7M4DQE2_9MICO</name>
<evidence type="ECO:0000313" key="8">
    <source>
        <dbReference type="EMBL" id="VZO39686.1"/>
    </source>
</evidence>
<dbReference type="EC" id="3.5.1.2" evidence="3 7"/>
<feature type="binding site" evidence="7">
    <location>
        <position position="141"/>
    </location>
    <ligand>
        <name>substrate</name>
    </ligand>
</feature>
<comment type="catalytic activity">
    <reaction evidence="5 7">
        <text>L-glutamine + H2O = L-glutamate + NH4(+)</text>
        <dbReference type="Rhea" id="RHEA:15889"/>
        <dbReference type="ChEBI" id="CHEBI:15377"/>
        <dbReference type="ChEBI" id="CHEBI:28938"/>
        <dbReference type="ChEBI" id="CHEBI:29985"/>
        <dbReference type="ChEBI" id="CHEBI:58359"/>
        <dbReference type="EC" id="3.5.1.2"/>
    </reaction>
</comment>
<dbReference type="InterPro" id="IPR012338">
    <property type="entry name" value="Beta-lactam/transpept-like"/>
</dbReference>
<evidence type="ECO:0000313" key="9">
    <source>
        <dbReference type="Proteomes" id="UP000419743"/>
    </source>
</evidence>
<comment type="similarity">
    <text evidence="1 7">Belongs to the glutaminase family.</text>
</comment>
<comment type="subunit">
    <text evidence="2 7">Homotetramer.</text>
</comment>
<sequence>METLHNDEDAAPVGVQEAAVSTGSLPAPADVQGLLAATHERYQQDRRGAVADYIPALAAADPDLFGLSLAAVDGAVHSVGDATVEFSIQSISKAFLFALVDSELGHETVRQAVGVNNTGLPFDSVMAIELNAGRPMNAMVNAGAIATTGLVPGSTGDERWVFILDGLSAFAGRDLHVDAEVYRSETASNGRNRSIAGLLRSYGSLAADPHETVDLYTRQCSVKVTAEDLAVMGATLAHGGVNPRTGQRVVEPSVCRDTLAALAASGLYERSGDWLYEIGMPGKSGVSGGLVTISPGKGALGSFSPPLDPAGNSVRGQRAAHYLSSALGLNLFASRPLASGDASSG</sequence>
<dbReference type="NCBIfam" id="NF009020">
    <property type="entry name" value="PRK12356.1"/>
    <property type="match status" value="1"/>
</dbReference>
<evidence type="ECO:0000256" key="6">
    <source>
        <dbReference type="ARBA" id="ARBA00070405"/>
    </source>
</evidence>
<feature type="binding site" evidence="7">
    <location>
        <position position="268"/>
    </location>
    <ligand>
        <name>substrate</name>
    </ligand>
</feature>
<protein>
    <recommendedName>
        <fullName evidence="6 7">Glutaminase</fullName>
        <ecNumber evidence="3 7">3.5.1.2</ecNumber>
    </recommendedName>
</protein>
<accession>A0A7M4DQE2</accession>
<organism evidence="8 9">
    <name type="scientific">Occultella aeris</name>
    <dbReference type="NCBI Taxonomy" id="2761496"/>
    <lineage>
        <taxon>Bacteria</taxon>
        <taxon>Bacillati</taxon>
        <taxon>Actinomycetota</taxon>
        <taxon>Actinomycetes</taxon>
        <taxon>Micrococcales</taxon>
        <taxon>Ruaniaceae</taxon>
        <taxon>Occultella</taxon>
    </lineage>
</organism>
<dbReference type="Proteomes" id="UP000419743">
    <property type="component" value="Unassembled WGS sequence"/>
</dbReference>
<dbReference type="GO" id="GO:0004359">
    <property type="term" value="F:glutaminase activity"/>
    <property type="evidence" value="ECO:0007669"/>
    <property type="project" value="UniProtKB-UniRule"/>
</dbReference>
<dbReference type="PANTHER" id="PTHR12544:SF48">
    <property type="entry name" value="GLUTAMINASE 1"/>
    <property type="match status" value="1"/>
</dbReference>
<dbReference type="FunFam" id="3.40.710.10:FF:000005">
    <property type="entry name" value="Glutaminase"/>
    <property type="match status" value="1"/>
</dbReference>
<dbReference type="AlphaFoldDB" id="A0A7M4DQE2"/>
<reference evidence="8 9" key="1">
    <citation type="submission" date="2019-11" db="EMBL/GenBank/DDBJ databases">
        <authorList>
            <person name="Criscuolo A."/>
        </authorList>
    </citation>
    <scope>NUCLEOTIDE SEQUENCE [LARGE SCALE GENOMIC DNA]</scope>
    <source>
        <strain evidence="8">CIP111667</strain>
    </source>
</reference>
<dbReference type="PANTHER" id="PTHR12544">
    <property type="entry name" value="GLUTAMINASE"/>
    <property type="match status" value="1"/>
</dbReference>
<dbReference type="NCBIfam" id="TIGR03814">
    <property type="entry name" value="Gln_ase"/>
    <property type="match status" value="1"/>
</dbReference>
<dbReference type="EMBL" id="CACRYJ010000061">
    <property type="protein sequence ID" value="VZO39686.1"/>
    <property type="molecule type" value="Genomic_DNA"/>
</dbReference>
<feature type="binding site" evidence="7">
    <location>
        <position position="216"/>
    </location>
    <ligand>
        <name>substrate</name>
    </ligand>
</feature>
<keyword evidence="9" id="KW-1185">Reference proteome</keyword>
<keyword evidence="7" id="KW-0007">Acetylation</keyword>
<dbReference type="GO" id="GO:0006543">
    <property type="term" value="P:L-glutamine catabolic process"/>
    <property type="evidence" value="ECO:0007669"/>
    <property type="project" value="TreeGrafter"/>
</dbReference>
<proteinExistence type="inferred from homology"/>
<evidence type="ECO:0000256" key="1">
    <source>
        <dbReference type="ARBA" id="ARBA00011076"/>
    </source>
</evidence>
<dbReference type="InterPro" id="IPR015868">
    <property type="entry name" value="Glutaminase"/>
</dbReference>
<evidence type="ECO:0000256" key="3">
    <source>
        <dbReference type="ARBA" id="ARBA00012918"/>
    </source>
</evidence>
<evidence type="ECO:0000256" key="4">
    <source>
        <dbReference type="ARBA" id="ARBA00022801"/>
    </source>
</evidence>